<protein>
    <submittedName>
        <fullName evidence="1">Uncharacterized protein</fullName>
    </submittedName>
</protein>
<dbReference type="RefSeq" id="WP_348951782.1">
    <property type="nucleotide sequence ID" value="NZ_JBDZYD010000005.1"/>
</dbReference>
<sequence>MTATVATLSPELRVLVRASNGYQFAGALICLACEHGYPENLAEEPELVEAAVRPDGQAADVLARLEAAGRAALDWLIDHGLPVGGQLLAVETGTDHLLQLQPAASGLPLARRPRTGTRR</sequence>
<dbReference type="Proteomes" id="UP001440984">
    <property type="component" value="Unassembled WGS sequence"/>
</dbReference>
<comment type="caution">
    <text evidence="1">The sequence shown here is derived from an EMBL/GenBank/DDBJ whole genome shotgun (WGS) entry which is preliminary data.</text>
</comment>
<gene>
    <name evidence="1" type="ORF">ABJI51_16730</name>
</gene>
<reference evidence="1 2" key="1">
    <citation type="submission" date="2024-05" db="EMBL/GenBank/DDBJ databases">
        <authorList>
            <person name="Zhao H."/>
            <person name="Xu Y."/>
            <person name="Lin S."/>
            <person name="Spain J.C."/>
            <person name="Zhou N.-Y."/>
        </authorList>
    </citation>
    <scope>NUCLEOTIDE SEQUENCE [LARGE SCALE GENOMIC DNA]</scope>
    <source>
        <strain evidence="1 2">NEAU-NG30</strain>
    </source>
</reference>
<evidence type="ECO:0000313" key="2">
    <source>
        <dbReference type="Proteomes" id="UP001440984"/>
    </source>
</evidence>
<dbReference type="EMBL" id="JBDZYD010000005">
    <property type="protein sequence ID" value="MEQ0560733.1"/>
    <property type="molecule type" value="Genomic_DNA"/>
</dbReference>
<proteinExistence type="predicted"/>
<accession>A0ABV0LEK5</accession>
<evidence type="ECO:0000313" key="1">
    <source>
        <dbReference type="EMBL" id="MEQ0560733.1"/>
    </source>
</evidence>
<organism evidence="1 2">
    <name type="scientific">Amycolatopsis melonis</name>
    <dbReference type="NCBI Taxonomy" id="3156488"/>
    <lineage>
        <taxon>Bacteria</taxon>
        <taxon>Bacillati</taxon>
        <taxon>Actinomycetota</taxon>
        <taxon>Actinomycetes</taxon>
        <taxon>Pseudonocardiales</taxon>
        <taxon>Pseudonocardiaceae</taxon>
        <taxon>Amycolatopsis</taxon>
    </lineage>
</organism>
<name>A0ABV0LEK5_9PSEU</name>
<keyword evidence="2" id="KW-1185">Reference proteome</keyword>